<proteinExistence type="predicted"/>
<dbReference type="AlphaFoldDB" id="A0A4Z0FAS3"/>
<comment type="caution">
    <text evidence="1">The sequence shown here is derived from an EMBL/GenBank/DDBJ whole genome shotgun (WGS) entry which is preliminary data.</text>
</comment>
<dbReference type="EMBL" id="SRIO01000003">
    <property type="protein sequence ID" value="TFZ83542.1"/>
    <property type="molecule type" value="Genomic_DNA"/>
</dbReference>
<protein>
    <submittedName>
        <fullName evidence="1">Uncharacterized protein</fullName>
    </submittedName>
</protein>
<sequence>MSDIVALSETEYALLVAPPMKVTAHLAAARGHRQLFDDLPAMLVLMHLVRGLTEWYWVSPQAGDTHSRSPWATLSLAPLGACSMAIGLADMDEETRLTCLKALQAGQELLNMEGVLPSPTMLTENAWHALQHQDQGSAETALRNAGLLALQAIENWEARRAQTPAREH</sequence>
<dbReference type="OrthoDB" id="7061729at2"/>
<name>A0A4Z0FAS3_9GAMM</name>
<gene>
    <name evidence="1" type="ORF">E4680_03320</name>
</gene>
<accession>A0A4Z0FAS3</accession>
<keyword evidence="2" id="KW-1185">Reference proteome</keyword>
<organism evidence="1 2">
    <name type="scientific">Candidatus Macondimonas diazotrophica</name>
    <dbReference type="NCBI Taxonomy" id="2305248"/>
    <lineage>
        <taxon>Bacteria</taxon>
        <taxon>Pseudomonadati</taxon>
        <taxon>Pseudomonadota</taxon>
        <taxon>Gammaproteobacteria</taxon>
        <taxon>Chromatiales</taxon>
        <taxon>Ectothiorhodospiraceae</taxon>
        <taxon>Candidatus Macondimonas</taxon>
    </lineage>
</organism>
<dbReference type="RefSeq" id="WP_135280959.1">
    <property type="nucleotide sequence ID" value="NZ_SRIO01000003.1"/>
</dbReference>
<dbReference type="Proteomes" id="UP000297890">
    <property type="component" value="Unassembled WGS sequence"/>
</dbReference>
<reference evidence="1 2" key="1">
    <citation type="journal article" date="2019" name="ISME J.">
        <title>Candidatus Macondimonas diazotrophica, a novel gammaproteobacterial genus dominating crude-oil-contaminated coastal sediments.</title>
        <authorList>
            <person name="Karthikeyan S."/>
            <person name="Konstantinidis K."/>
        </authorList>
    </citation>
    <scope>NUCLEOTIDE SEQUENCE [LARGE SCALE GENOMIC DNA]</scope>
    <source>
        <strain evidence="1 2">KTK01</strain>
    </source>
</reference>
<evidence type="ECO:0000313" key="2">
    <source>
        <dbReference type="Proteomes" id="UP000297890"/>
    </source>
</evidence>
<evidence type="ECO:0000313" key="1">
    <source>
        <dbReference type="EMBL" id="TFZ83542.1"/>
    </source>
</evidence>